<evidence type="ECO:0000313" key="15">
    <source>
        <dbReference type="EMBL" id="MEZ6854742.1"/>
    </source>
</evidence>
<dbReference type="GO" id="GO:0005886">
    <property type="term" value="C:plasma membrane"/>
    <property type="evidence" value="ECO:0007669"/>
    <property type="project" value="UniProtKB-SubCell"/>
</dbReference>
<keyword evidence="10 13" id="KW-0472">Membrane</keyword>
<dbReference type="Proteomes" id="UP001568358">
    <property type="component" value="Unassembled WGS sequence"/>
</dbReference>
<feature type="transmembrane region" description="Helical" evidence="13">
    <location>
        <begin position="185"/>
        <end position="211"/>
    </location>
</feature>
<name>A0A8G2CBB8_9BACT</name>
<dbReference type="InterPro" id="IPR029025">
    <property type="entry name" value="T3SS_substrate_exporter_C"/>
</dbReference>
<reference evidence="16 17" key="1">
    <citation type="submission" date="2016-11" db="EMBL/GenBank/DDBJ databases">
        <authorList>
            <person name="Varghese N."/>
            <person name="Submissions S."/>
        </authorList>
    </citation>
    <scope>NUCLEOTIDE SEQUENCE [LARGE SCALE GENOMIC DNA]</scope>
    <source>
        <strain evidence="16 17">DSM 17919</strain>
    </source>
</reference>
<dbReference type="GO" id="GO:0009306">
    <property type="term" value="P:protein secretion"/>
    <property type="evidence" value="ECO:0007669"/>
    <property type="project" value="InterPro"/>
</dbReference>
<dbReference type="AlphaFoldDB" id="A0A8G2CBB8"/>
<dbReference type="Gene3D" id="6.10.250.2080">
    <property type="match status" value="1"/>
</dbReference>
<evidence type="ECO:0000256" key="3">
    <source>
        <dbReference type="ARBA" id="ARBA00021622"/>
    </source>
</evidence>
<evidence type="ECO:0000256" key="11">
    <source>
        <dbReference type="ARBA" id="ARBA00023225"/>
    </source>
</evidence>
<evidence type="ECO:0000313" key="17">
    <source>
        <dbReference type="Proteomes" id="UP000184001"/>
    </source>
</evidence>
<evidence type="ECO:0000256" key="8">
    <source>
        <dbReference type="ARBA" id="ARBA00022927"/>
    </source>
</evidence>
<gene>
    <name evidence="13 15" type="primary">flhB</name>
    <name evidence="15" type="ORF">AB2Z07_14645</name>
    <name evidence="16" type="ORF">SAMN05660830_02639</name>
</gene>
<dbReference type="NCBIfam" id="TIGR00328">
    <property type="entry name" value="flhB"/>
    <property type="match status" value="1"/>
</dbReference>
<evidence type="ECO:0000256" key="7">
    <source>
        <dbReference type="ARBA" id="ARBA00022795"/>
    </source>
</evidence>
<dbReference type="Gene3D" id="3.40.1690.10">
    <property type="entry name" value="secretion proteins EscU"/>
    <property type="match status" value="1"/>
</dbReference>
<evidence type="ECO:0000256" key="12">
    <source>
        <dbReference type="ARBA" id="ARBA00025078"/>
    </source>
</evidence>
<keyword evidence="5 13" id="KW-1003">Cell membrane</keyword>
<evidence type="ECO:0000256" key="6">
    <source>
        <dbReference type="ARBA" id="ARBA00022692"/>
    </source>
</evidence>
<feature type="transmembrane region" description="Helical" evidence="13">
    <location>
        <begin position="84"/>
        <end position="105"/>
    </location>
</feature>
<dbReference type="PANTHER" id="PTHR30531:SF12">
    <property type="entry name" value="FLAGELLAR BIOSYNTHETIC PROTEIN FLHB"/>
    <property type="match status" value="1"/>
</dbReference>
<evidence type="ECO:0000313" key="16">
    <source>
        <dbReference type="EMBL" id="SHJ53213.1"/>
    </source>
</evidence>
<dbReference type="InterPro" id="IPR006135">
    <property type="entry name" value="T3SS_substrate_exporter"/>
</dbReference>
<feature type="region of interest" description="Disordered" evidence="14">
    <location>
        <begin position="1"/>
        <end position="29"/>
    </location>
</feature>
<keyword evidence="11 13" id="KW-1006">Bacterial flagellum protein export</keyword>
<dbReference type="EMBL" id="JBFSOO010000014">
    <property type="protein sequence ID" value="MEZ6854742.1"/>
    <property type="molecule type" value="Genomic_DNA"/>
</dbReference>
<proteinExistence type="inferred from homology"/>
<keyword evidence="6 13" id="KW-0812">Transmembrane</keyword>
<evidence type="ECO:0000256" key="13">
    <source>
        <dbReference type="RuleBase" id="RU364091"/>
    </source>
</evidence>
<comment type="function">
    <text evidence="12 13">Required for formation of the rod structure in the basal body of the flagellar apparatus. Together with FliI and FliH, may constitute the export apparatus of flagellin.</text>
</comment>
<dbReference type="EMBL" id="FQZR01000007">
    <property type="protein sequence ID" value="SHJ53213.1"/>
    <property type="molecule type" value="Genomic_DNA"/>
</dbReference>
<feature type="transmembrane region" description="Helical" evidence="13">
    <location>
        <begin position="143"/>
        <end position="165"/>
    </location>
</feature>
<evidence type="ECO:0000256" key="5">
    <source>
        <dbReference type="ARBA" id="ARBA00022475"/>
    </source>
</evidence>
<evidence type="ECO:0000256" key="4">
    <source>
        <dbReference type="ARBA" id="ARBA00022448"/>
    </source>
</evidence>
<evidence type="ECO:0000256" key="10">
    <source>
        <dbReference type="ARBA" id="ARBA00023136"/>
    </source>
</evidence>
<organism evidence="16 17">
    <name type="scientific">Halodesulfovibrio aestuarii</name>
    <dbReference type="NCBI Taxonomy" id="126333"/>
    <lineage>
        <taxon>Bacteria</taxon>
        <taxon>Pseudomonadati</taxon>
        <taxon>Thermodesulfobacteriota</taxon>
        <taxon>Desulfovibrionia</taxon>
        <taxon>Desulfovibrionales</taxon>
        <taxon>Desulfovibrionaceae</taxon>
        <taxon>Halodesulfovibrio</taxon>
    </lineage>
</organism>
<keyword evidence="18" id="KW-1185">Reference proteome</keyword>
<evidence type="ECO:0000256" key="2">
    <source>
        <dbReference type="ARBA" id="ARBA00010690"/>
    </source>
</evidence>
<dbReference type="Proteomes" id="UP000184001">
    <property type="component" value="Unassembled WGS sequence"/>
</dbReference>
<evidence type="ECO:0000313" key="18">
    <source>
        <dbReference type="Proteomes" id="UP001568358"/>
    </source>
</evidence>
<dbReference type="Pfam" id="PF01312">
    <property type="entry name" value="Bac_export_2"/>
    <property type="match status" value="1"/>
</dbReference>
<accession>A0A8G2CBB8</accession>
<comment type="similarity">
    <text evidence="2 13">Belongs to the type III secretion exporter family.</text>
</comment>
<comment type="caution">
    <text evidence="16">The sequence shown here is derived from an EMBL/GenBank/DDBJ whole genome shotgun (WGS) entry which is preliminary data.</text>
</comment>
<dbReference type="InterPro" id="IPR006136">
    <property type="entry name" value="FlhB"/>
</dbReference>
<evidence type="ECO:0000256" key="9">
    <source>
        <dbReference type="ARBA" id="ARBA00022989"/>
    </source>
</evidence>
<keyword evidence="9 13" id="KW-1133">Transmembrane helix</keyword>
<evidence type="ECO:0000256" key="1">
    <source>
        <dbReference type="ARBA" id="ARBA00004651"/>
    </source>
</evidence>
<dbReference type="PRINTS" id="PR00950">
    <property type="entry name" value="TYPE3IMSPROT"/>
</dbReference>
<dbReference type="GO" id="GO:0044780">
    <property type="term" value="P:bacterial-type flagellum assembly"/>
    <property type="evidence" value="ECO:0007669"/>
    <property type="project" value="InterPro"/>
</dbReference>
<keyword evidence="16" id="KW-0966">Cell projection</keyword>
<sequence length="354" mass="40123">MPQSDPSKTEKATPKKRDKTREDGDVAKSQEVPKAATTLAGIIIVYAWIGVINERIQSIMRSCYTFDATLDMTTKSAINFINDVAYDLAVMLIPVFFFLFLFAGLSMRVQVGHLWTVKVFKPKWNKFNPIKGMKNMFLSMQTLVRLIKSIAFAAVIGIAPYLVITDEMDNFILLYNSTPEGIAEYMLRLIFKVSLYAMLAMLAIALADYFYSRWDYEENIKMSKDEVKDEHKQAEGDPKVRSQQRQKMAEMSQKRMMQDVPKADVIVTNPTHISVALRYNAMEAPAPIVVAMGADNIAKKIREIAKENNIPLRENVPLARALYKSVKVGDQIPEDLYKAVASILASLNKFKQKQ</sequence>
<dbReference type="SUPFAM" id="SSF160544">
    <property type="entry name" value="EscU C-terminal domain-like"/>
    <property type="match status" value="1"/>
</dbReference>
<dbReference type="RefSeq" id="WP_019999655.1">
    <property type="nucleotide sequence ID" value="NZ_CP192217.1"/>
</dbReference>
<keyword evidence="4 13" id="KW-0813">Transport</keyword>
<feature type="transmembrane region" description="Helical" evidence="13">
    <location>
        <begin position="35"/>
        <end position="52"/>
    </location>
</feature>
<dbReference type="PANTHER" id="PTHR30531">
    <property type="entry name" value="FLAGELLAR BIOSYNTHETIC PROTEIN FLHB"/>
    <property type="match status" value="1"/>
</dbReference>
<evidence type="ECO:0000256" key="14">
    <source>
        <dbReference type="SAM" id="MobiDB-lite"/>
    </source>
</evidence>
<protein>
    <recommendedName>
        <fullName evidence="3 13">Flagellar biosynthetic protein FlhB</fullName>
    </recommendedName>
</protein>
<comment type="subcellular location">
    <subcellularLocation>
        <location evidence="1">Cell membrane</location>
        <topology evidence="1">Multi-pass membrane protein</topology>
    </subcellularLocation>
</comment>
<keyword evidence="7 13" id="KW-1005">Bacterial flagellum biogenesis</keyword>
<keyword evidence="8 13" id="KW-0653">Protein transport</keyword>
<feature type="compositionally biased region" description="Basic and acidic residues" evidence="14">
    <location>
        <begin position="7"/>
        <end position="28"/>
    </location>
</feature>
<reference evidence="15 18" key="2">
    <citation type="submission" date="2024-07" db="EMBL/GenBank/DDBJ databases">
        <title>Active virus-host system and metabolic interactions in a Lokiarchaeon culture.</title>
        <authorList>
            <person name="Ponce Toledo R.I."/>
            <person name="Rodrigues Oliveira T."/>
            <person name="Schleper C."/>
        </authorList>
    </citation>
    <scope>NUCLEOTIDE SEQUENCE [LARGE SCALE GENOMIC DNA]</scope>
    <source>
        <strain evidence="15 18">B35</strain>
    </source>
</reference>
<keyword evidence="16" id="KW-0969">Cilium</keyword>
<keyword evidence="16" id="KW-0282">Flagellum</keyword>